<evidence type="ECO:0000313" key="2">
    <source>
        <dbReference type="EMBL" id="AGZ41058.1"/>
    </source>
</evidence>
<feature type="compositionally biased region" description="Basic and acidic residues" evidence="1">
    <location>
        <begin position="19"/>
        <end position="29"/>
    </location>
</feature>
<evidence type="ECO:0000256" key="1">
    <source>
        <dbReference type="SAM" id="MobiDB-lite"/>
    </source>
</evidence>
<keyword evidence="3" id="KW-1185">Reference proteome</keyword>
<feature type="region of interest" description="Disordered" evidence="1">
    <location>
        <begin position="82"/>
        <end position="101"/>
    </location>
</feature>
<reference evidence="2 3" key="1">
    <citation type="journal article" date="2014" name="J. Biotechnol.">
        <title>Complete genome sequence of the actinobacterium Actinoplanes friuliensis HAG 010964, producer of the lipopeptide antibiotic friulimycin.</title>
        <authorList>
            <person name="Ruckert C."/>
            <person name="Szczepanowski R."/>
            <person name="Albersmeier A."/>
            <person name="Goesmann A."/>
            <person name="Fischer N."/>
            <person name="Steinkamper A."/>
            <person name="Puhler A."/>
            <person name="Biener R."/>
            <person name="Schwartz D."/>
            <person name="Kalinowski J."/>
        </authorList>
    </citation>
    <scope>NUCLEOTIDE SEQUENCE [LARGE SCALE GENOMIC DNA]</scope>
    <source>
        <strain evidence="2 3">DSM 7358</strain>
    </source>
</reference>
<proteinExistence type="predicted"/>
<gene>
    <name evidence="2" type="ORF">AFR_13860</name>
</gene>
<dbReference type="EMBL" id="CP006272">
    <property type="protein sequence ID" value="AGZ41058.1"/>
    <property type="molecule type" value="Genomic_DNA"/>
</dbReference>
<dbReference type="OrthoDB" id="5244723at2"/>
<feature type="compositionally biased region" description="Polar residues" evidence="1">
    <location>
        <begin position="7"/>
        <end position="18"/>
    </location>
</feature>
<dbReference type="STRING" id="1246995.AFR_13860"/>
<dbReference type="Proteomes" id="UP000017746">
    <property type="component" value="Chromosome"/>
</dbReference>
<dbReference type="HOGENOM" id="CLU_2285365_0_0_11"/>
<dbReference type="KEGG" id="afs:AFR_13860"/>
<name>U5VVS4_9ACTN</name>
<evidence type="ECO:0000313" key="3">
    <source>
        <dbReference type="Proteomes" id="UP000017746"/>
    </source>
</evidence>
<dbReference type="AlphaFoldDB" id="U5VVS4"/>
<organism evidence="2 3">
    <name type="scientific">Actinoplanes friuliensis DSM 7358</name>
    <dbReference type="NCBI Taxonomy" id="1246995"/>
    <lineage>
        <taxon>Bacteria</taxon>
        <taxon>Bacillati</taxon>
        <taxon>Actinomycetota</taxon>
        <taxon>Actinomycetes</taxon>
        <taxon>Micromonosporales</taxon>
        <taxon>Micromonosporaceae</taxon>
        <taxon>Actinoplanes</taxon>
    </lineage>
</organism>
<accession>U5VVS4</accession>
<sequence>MLIEVVMSTSPHSANTGARESEIDNDKSAHRPAATGGATAAHLSDRRSVVAREKDRYGGIKWGSAFFGWLTATGTAVIPLRIQDPQGRSRKGADPSNLIPH</sequence>
<protein>
    <submittedName>
        <fullName evidence="2">Uncharacterized protein</fullName>
    </submittedName>
</protein>
<dbReference type="PATRIC" id="fig|1246995.3.peg.2814"/>
<feature type="region of interest" description="Disordered" evidence="1">
    <location>
        <begin position="1"/>
        <end position="47"/>
    </location>
</feature>